<organism evidence="1 2">
    <name type="scientific">Pluteus cervinus</name>
    <dbReference type="NCBI Taxonomy" id="181527"/>
    <lineage>
        <taxon>Eukaryota</taxon>
        <taxon>Fungi</taxon>
        <taxon>Dikarya</taxon>
        <taxon>Basidiomycota</taxon>
        <taxon>Agaricomycotina</taxon>
        <taxon>Agaricomycetes</taxon>
        <taxon>Agaricomycetidae</taxon>
        <taxon>Agaricales</taxon>
        <taxon>Pluteineae</taxon>
        <taxon>Pluteaceae</taxon>
        <taxon>Pluteus</taxon>
    </lineage>
</organism>
<gene>
    <name evidence="1" type="ORF">BDN72DRAFT_880721</name>
</gene>
<evidence type="ECO:0000313" key="1">
    <source>
        <dbReference type="EMBL" id="TFK65764.1"/>
    </source>
</evidence>
<reference evidence="1 2" key="1">
    <citation type="journal article" date="2019" name="Nat. Ecol. Evol.">
        <title>Megaphylogeny resolves global patterns of mushroom evolution.</title>
        <authorList>
            <person name="Varga T."/>
            <person name="Krizsan K."/>
            <person name="Foldi C."/>
            <person name="Dima B."/>
            <person name="Sanchez-Garcia M."/>
            <person name="Sanchez-Ramirez S."/>
            <person name="Szollosi G.J."/>
            <person name="Szarkandi J.G."/>
            <person name="Papp V."/>
            <person name="Albert L."/>
            <person name="Andreopoulos W."/>
            <person name="Angelini C."/>
            <person name="Antonin V."/>
            <person name="Barry K.W."/>
            <person name="Bougher N.L."/>
            <person name="Buchanan P."/>
            <person name="Buyck B."/>
            <person name="Bense V."/>
            <person name="Catcheside P."/>
            <person name="Chovatia M."/>
            <person name="Cooper J."/>
            <person name="Damon W."/>
            <person name="Desjardin D."/>
            <person name="Finy P."/>
            <person name="Geml J."/>
            <person name="Haridas S."/>
            <person name="Hughes K."/>
            <person name="Justo A."/>
            <person name="Karasinski D."/>
            <person name="Kautmanova I."/>
            <person name="Kiss B."/>
            <person name="Kocsube S."/>
            <person name="Kotiranta H."/>
            <person name="LaButti K.M."/>
            <person name="Lechner B.E."/>
            <person name="Liimatainen K."/>
            <person name="Lipzen A."/>
            <person name="Lukacs Z."/>
            <person name="Mihaltcheva S."/>
            <person name="Morgado L.N."/>
            <person name="Niskanen T."/>
            <person name="Noordeloos M.E."/>
            <person name="Ohm R.A."/>
            <person name="Ortiz-Santana B."/>
            <person name="Ovrebo C."/>
            <person name="Racz N."/>
            <person name="Riley R."/>
            <person name="Savchenko A."/>
            <person name="Shiryaev A."/>
            <person name="Soop K."/>
            <person name="Spirin V."/>
            <person name="Szebenyi C."/>
            <person name="Tomsovsky M."/>
            <person name="Tulloss R.E."/>
            <person name="Uehling J."/>
            <person name="Grigoriev I.V."/>
            <person name="Vagvolgyi C."/>
            <person name="Papp T."/>
            <person name="Martin F.M."/>
            <person name="Miettinen O."/>
            <person name="Hibbett D.S."/>
            <person name="Nagy L.G."/>
        </authorList>
    </citation>
    <scope>NUCLEOTIDE SEQUENCE [LARGE SCALE GENOMIC DNA]</scope>
    <source>
        <strain evidence="1 2">NL-1719</strain>
    </source>
</reference>
<name>A0ACD3AKK8_9AGAR</name>
<protein>
    <submittedName>
        <fullName evidence="1">Uncharacterized protein</fullName>
    </submittedName>
</protein>
<proteinExistence type="predicted"/>
<evidence type="ECO:0000313" key="2">
    <source>
        <dbReference type="Proteomes" id="UP000308600"/>
    </source>
</evidence>
<accession>A0ACD3AKK8</accession>
<dbReference type="Proteomes" id="UP000308600">
    <property type="component" value="Unassembled WGS sequence"/>
</dbReference>
<keyword evidence="2" id="KW-1185">Reference proteome</keyword>
<sequence>MTDPVFPREIENTIFTYALALKAKDESALDLMLVAQRFHTWLFPELIRTVVVQPNRGGYPSRWDISTIEKYGIHVRNLFLWTRGSPSPTRFLAHCPNVTNLLLWTDEKDFPIDQLGQLRLTHLSVELSIIPHMTPEVTELFHKITHLEEIGRLTSERDLERLKELTSITHLAIPAKSRQDLLPRLFGHHPTLEVLIVLDDDGPLDEPLHVDAAFDSRVDDPKIVRMFFELERLVEDWLLEVEMGQGIWGIADNAVQERKELRDAVRRR</sequence>
<dbReference type="EMBL" id="ML208426">
    <property type="protein sequence ID" value="TFK65764.1"/>
    <property type="molecule type" value="Genomic_DNA"/>
</dbReference>